<name>A0A2D3V9I0_9PEZI</name>
<evidence type="ECO:0000313" key="2">
    <source>
        <dbReference type="Proteomes" id="UP000225277"/>
    </source>
</evidence>
<gene>
    <name evidence="1" type="ORF">RCC_06165</name>
</gene>
<protein>
    <submittedName>
        <fullName evidence="1">Uncharacterized protein</fullName>
    </submittedName>
</protein>
<accession>A0A2D3V9I0</accession>
<dbReference type="RefSeq" id="XP_023627195.1">
    <property type="nucleotide sequence ID" value="XM_023771427.1"/>
</dbReference>
<dbReference type="AlphaFoldDB" id="A0A2D3V9I0"/>
<keyword evidence="2" id="KW-1185">Reference proteome</keyword>
<dbReference type="GeneID" id="35601306"/>
<reference evidence="1 2" key="1">
    <citation type="submission" date="2016-03" db="EMBL/GenBank/DDBJ databases">
        <authorList>
            <person name="Ploux O."/>
        </authorList>
    </citation>
    <scope>NUCLEOTIDE SEQUENCE [LARGE SCALE GENOMIC DNA]</scope>
    <source>
        <strain evidence="1 2">URUG2</strain>
    </source>
</reference>
<evidence type="ECO:0000313" key="1">
    <source>
        <dbReference type="EMBL" id="CZT20306.1"/>
    </source>
</evidence>
<proteinExistence type="predicted"/>
<dbReference type="EMBL" id="FJUY01000009">
    <property type="protein sequence ID" value="CZT20306.1"/>
    <property type="molecule type" value="Genomic_DNA"/>
</dbReference>
<sequence>MPSRMFTNDVHAKRDDLAIQQDAVDAEAGIVTKLDVVPIAVKSSSGRCSDSSSIQVGM</sequence>
<dbReference type="Proteomes" id="UP000225277">
    <property type="component" value="Unassembled WGS sequence"/>
</dbReference>
<organism evidence="1 2">
    <name type="scientific">Ramularia collo-cygni</name>
    <dbReference type="NCBI Taxonomy" id="112498"/>
    <lineage>
        <taxon>Eukaryota</taxon>
        <taxon>Fungi</taxon>
        <taxon>Dikarya</taxon>
        <taxon>Ascomycota</taxon>
        <taxon>Pezizomycotina</taxon>
        <taxon>Dothideomycetes</taxon>
        <taxon>Dothideomycetidae</taxon>
        <taxon>Mycosphaerellales</taxon>
        <taxon>Mycosphaerellaceae</taxon>
        <taxon>Ramularia</taxon>
    </lineage>
</organism>